<keyword evidence="3" id="KW-1185">Reference proteome</keyword>
<evidence type="ECO:0000313" key="3">
    <source>
        <dbReference type="Proteomes" id="UP000324222"/>
    </source>
</evidence>
<feature type="compositionally biased region" description="Polar residues" evidence="1">
    <location>
        <begin position="137"/>
        <end position="148"/>
    </location>
</feature>
<organism evidence="2 3">
    <name type="scientific">Portunus trituberculatus</name>
    <name type="common">Swimming crab</name>
    <name type="synonym">Neptunus trituberculatus</name>
    <dbReference type="NCBI Taxonomy" id="210409"/>
    <lineage>
        <taxon>Eukaryota</taxon>
        <taxon>Metazoa</taxon>
        <taxon>Ecdysozoa</taxon>
        <taxon>Arthropoda</taxon>
        <taxon>Crustacea</taxon>
        <taxon>Multicrustacea</taxon>
        <taxon>Malacostraca</taxon>
        <taxon>Eumalacostraca</taxon>
        <taxon>Eucarida</taxon>
        <taxon>Decapoda</taxon>
        <taxon>Pleocyemata</taxon>
        <taxon>Brachyura</taxon>
        <taxon>Eubrachyura</taxon>
        <taxon>Portunoidea</taxon>
        <taxon>Portunidae</taxon>
        <taxon>Portuninae</taxon>
        <taxon>Portunus</taxon>
    </lineage>
</organism>
<proteinExistence type="predicted"/>
<evidence type="ECO:0000313" key="2">
    <source>
        <dbReference type="EMBL" id="MPC51468.1"/>
    </source>
</evidence>
<dbReference type="EMBL" id="VSRR010010198">
    <property type="protein sequence ID" value="MPC51468.1"/>
    <property type="molecule type" value="Genomic_DNA"/>
</dbReference>
<dbReference type="Proteomes" id="UP000324222">
    <property type="component" value="Unassembled WGS sequence"/>
</dbReference>
<sequence>MNQSSQNTHETSPSGACYATTLLCVRRVFPSFPSLPPPLTCAPCPVRGLLLDGLHVRRLLVFQAQVLAGVRVCLSRSGDLGTVGRELRHSGNYFVLLTFRITDPSTPEAAVHGAPRQGNASPLPGTDAATRGHGSSGMPSSRHQSSVGRRTADAQHPTSALRQHARYCLAGAAERLLFYVQRRNSENRKHFYLPPPPLLSEGSS</sequence>
<reference evidence="2 3" key="1">
    <citation type="submission" date="2019-05" db="EMBL/GenBank/DDBJ databases">
        <title>Another draft genome of Portunus trituberculatus and its Hox gene families provides insights of decapod evolution.</title>
        <authorList>
            <person name="Jeong J.-H."/>
            <person name="Song I."/>
            <person name="Kim S."/>
            <person name="Choi T."/>
            <person name="Kim D."/>
            <person name="Ryu S."/>
            <person name="Kim W."/>
        </authorList>
    </citation>
    <scope>NUCLEOTIDE SEQUENCE [LARGE SCALE GENOMIC DNA]</scope>
    <source>
        <tissue evidence="2">Muscle</tissue>
    </source>
</reference>
<gene>
    <name evidence="2" type="ORF">E2C01_045314</name>
</gene>
<evidence type="ECO:0000256" key="1">
    <source>
        <dbReference type="SAM" id="MobiDB-lite"/>
    </source>
</evidence>
<name>A0A5B7G2V0_PORTR</name>
<comment type="caution">
    <text evidence="2">The sequence shown here is derived from an EMBL/GenBank/DDBJ whole genome shotgun (WGS) entry which is preliminary data.</text>
</comment>
<protein>
    <submittedName>
        <fullName evidence="2">Uncharacterized protein</fullName>
    </submittedName>
</protein>
<dbReference type="AlphaFoldDB" id="A0A5B7G2V0"/>
<feature type="region of interest" description="Disordered" evidence="1">
    <location>
        <begin position="106"/>
        <end position="159"/>
    </location>
</feature>
<accession>A0A5B7G2V0</accession>